<dbReference type="Gene3D" id="1.10.486.10">
    <property type="entry name" value="PCRA, domain 4"/>
    <property type="match status" value="1"/>
</dbReference>
<name>A0A927K6G5_9ACTN</name>
<keyword evidence="7" id="KW-0413">Isomerase</keyword>
<evidence type="ECO:0000256" key="6">
    <source>
        <dbReference type="ARBA" id="ARBA00023125"/>
    </source>
</evidence>
<evidence type="ECO:0000313" key="15">
    <source>
        <dbReference type="Proteomes" id="UP000616839"/>
    </source>
</evidence>
<dbReference type="Gene3D" id="1.10.10.160">
    <property type="match status" value="1"/>
</dbReference>
<dbReference type="InterPro" id="IPR013986">
    <property type="entry name" value="DExx_box_DNA_helicase_dom_sf"/>
</dbReference>
<dbReference type="EC" id="5.6.2.4" evidence="9"/>
<dbReference type="GO" id="GO:0003677">
    <property type="term" value="F:DNA binding"/>
    <property type="evidence" value="ECO:0007669"/>
    <property type="project" value="UniProtKB-KW"/>
</dbReference>
<evidence type="ECO:0000259" key="13">
    <source>
        <dbReference type="PROSITE" id="PS51217"/>
    </source>
</evidence>
<evidence type="ECO:0000256" key="1">
    <source>
        <dbReference type="ARBA" id="ARBA00009922"/>
    </source>
</evidence>
<feature type="domain" description="UvrD-like helicase C-terminal" evidence="13">
    <location>
        <begin position="275"/>
        <end position="530"/>
    </location>
</feature>
<dbReference type="InterPro" id="IPR000212">
    <property type="entry name" value="DNA_helicase_UvrD/REP"/>
</dbReference>
<dbReference type="EMBL" id="JACYXZ010000002">
    <property type="protein sequence ID" value="MBD8869888.1"/>
    <property type="molecule type" value="Genomic_DNA"/>
</dbReference>
<dbReference type="GO" id="GO:0000725">
    <property type="term" value="P:recombinational repair"/>
    <property type="evidence" value="ECO:0007669"/>
    <property type="project" value="TreeGrafter"/>
</dbReference>
<dbReference type="InterPro" id="IPR014016">
    <property type="entry name" value="UvrD-like_ATP-bd"/>
</dbReference>
<keyword evidence="5 11" id="KW-0067">ATP-binding</keyword>
<feature type="domain" description="UvrD-like helicase ATP-binding" evidence="12">
    <location>
        <begin position="10"/>
        <end position="275"/>
    </location>
</feature>
<accession>A0A927K6G5</accession>
<comment type="catalytic activity">
    <reaction evidence="10">
        <text>ATP + H2O = ADP + phosphate + H(+)</text>
        <dbReference type="Rhea" id="RHEA:13065"/>
        <dbReference type="ChEBI" id="CHEBI:15377"/>
        <dbReference type="ChEBI" id="CHEBI:15378"/>
        <dbReference type="ChEBI" id="CHEBI:30616"/>
        <dbReference type="ChEBI" id="CHEBI:43474"/>
        <dbReference type="ChEBI" id="CHEBI:456216"/>
        <dbReference type="EC" id="5.6.2.4"/>
    </reaction>
</comment>
<dbReference type="Pfam" id="PF13361">
    <property type="entry name" value="UvrD_C"/>
    <property type="match status" value="1"/>
</dbReference>
<evidence type="ECO:0000256" key="2">
    <source>
        <dbReference type="ARBA" id="ARBA00022741"/>
    </source>
</evidence>
<dbReference type="GO" id="GO:0043138">
    <property type="term" value="F:3'-5' DNA helicase activity"/>
    <property type="evidence" value="ECO:0007669"/>
    <property type="project" value="UniProtKB-EC"/>
</dbReference>
<comment type="catalytic activity">
    <reaction evidence="8">
        <text>Couples ATP hydrolysis with the unwinding of duplex DNA by translocating in the 3'-5' direction.</text>
        <dbReference type="EC" id="5.6.2.4"/>
    </reaction>
</comment>
<evidence type="ECO:0000256" key="9">
    <source>
        <dbReference type="ARBA" id="ARBA00034808"/>
    </source>
</evidence>
<dbReference type="Pfam" id="PF00580">
    <property type="entry name" value="UvrD-helicase"/>
    <property type="match status" value="1"/>
</dbReference>
<dbReference type="Proteomes" id="UP000616839">
    <property type="component" value="Unassembled WGS sequence"/>
</dbReference>
<protein>
    <recommendedName>
        <fullName evidence="9">DNA 3'-5' helicase</fullName>
        <ecNumber evidence="9">5.6.2.4</ecNumber>
    </recommendedName>
</protein>
<keyword evidence="2 11" id="KW-0547">Nucleotide-binding</keyword>
<dbReference type="PROSITE" id="PS51217">
    <property type="entry name" value="UVRD_HELICASE_CTER"/>
    <property type="match status" value="1"/>
</dbReference>
<keyword evidence="3 11" id="KW-0378">Hydrolase</keyword>
<keyword evidence="15" id="KW-1185">Reference proteome</keyword>
<evidence type="ECO:0000256" key="8">
    <source>
        <dbReference type="ARBA" id="ARBA00034617"/>
    </source>
</evidence>
<evidence type="ECO:0000256" key="7">
    <source>
        <dbReference type="ARBA" id="ARBA00023235"/>
    </source>
</evidence>
<dbReference type="Gene3D" id="3.40.50.300">
    <property type="entry name" value="P-loop containing nucleotide triphosphate hydrolases"/>
    <property type="match status" value="3"/>
</dbReference>
<dbReference type="InterPro" id="IPR027417">
    <property type="entry name" value="P-loop_NTPase"/>
</dbReference>
<comment type="caution">
    <text evidence="14">The sequence shown here is derived from an EMBL/GenBank/DDBJ whole genome shotgun (WGS) entry which is preliminary data.</text>
</comment>
<dbReference type="GO" id="GO:0016787">
    <property type="term" value="F:hydrolase activity"/>
    <property type="evidence" value="ECO:0007669"/>
    <property type="project" value="UniProtKB-UniRule"/>
</dbReference>
<dbReference type="InterPro" id="IPR014017">
    <property type="entry name" value="DNA_helicase_UvrD-like_C"/>
</dbReference>
<reference evidence="14" key="1">
    <citation type="submission" date="2020-09" db="EMBL/GenBank/DDBJ databases">
        <title>Nocardioides sp. strain MJB4 16S ribosomal RNA gene Genome sequencing and assembly.</title>
        <authorList>
            <person name="Kim I."/>
        </authorList>
    </citation>
    <scope>NUCLEOTIDE SEQUENCE</scope>
    <source>
        <strain evidence="14">MJB4</strain>
    </source>
</reference>
<evidence type="ECO:0000256" key="11">
    <source>
        <dbReference type="PROSITE-ProRule" id="PRU00560"/>
    </source>
</evidence>
<evidence type="ECO:0000256" key="3">
    <source>
        <dbReference type="ARBA" id="ARBA00022801"/>
    </source>
</evidence>
<dbReference type="RefSeq" id="WP_192142876.1">
    <property type="nucleotide sequence ID" value="NZ_JACYXZ010000002.1"/>
</dbReference>
<dbReference type="CDD" id="cd17932">
    <property type="entry name" value="DEXQc_UvrD"/>
    <property type="match status" value="1"/>
</dbReference>
<evidence type="ECO:0000256" key="5">
    <source>
        <dbReference type="ARBA" id="ARBA00022840"/>
    </source>
</evidence>
<feature type="binding site" evidence="11">
    <location>
        <begin position="31"/>
        <end position="38"/>
    </location>
    <ligand>
        <name>ATP</name>
        <dbReference type="ChEBI" id="CHEBI:30616"/>
    </ligand>
</feature>
<dbReference type="GO" id="GO:0005524">
    <property type="term" value="F:ATP binding"/>
    <property type="evidence" value="ECO:0007669"/>
    <property type="project" value="UniProtKB-UniRule"/>
</dbReference>
<keyword evidence="4 11" id="KW-0347">Helicase</keyword>
<organism evidence="14 15">
    <name type="scientific">Nocardioides donggukensis</name>
    <dbReference type="NCBI Taxonomy" id="2774019"/>
    <lineage>
        <taxon>Bacteria</taxon>
        <taxon>Bacillati</taxon>
        <taxon>Actinomycetota</taxon>
        <taxon>Actinomycetes</taxon>
        <taxon>Propionibacteriales</taxon>
        <taxon>Nocardioidaceae</taxon>
        <taxon>Nocardioides</taxon>
    </lineage>
</organism>
<dbReference type="SUPFAM" id="SSF52540">
    <property type="entry name" value="P-loop containing nucleoside triphosphate hydrolases"/>
    <property type="match status" value="1"/>
</dbReference>
<dbReference type="PANTHER" id="PTHR11070">
    <property type="entry name" value="UVRD / RECB / PCRA DNA HELICASE FAMILY MEMBER"/>
    <property type="match status" value="1"/>
</dbReference>
<gene>
    <name evidence="14" type="ORF">IE331_09650</name>
</gene>
<dbReference type="PANTHER" id="PTHR11070:SF2">
    <property type="entry name" value="ATP-DEPENDENT DNA HELICASE SRS2"/>
    <property type="match status" value="1"/>
</dbReference>
<proteinExistence type="inferred from homology"/>
<sequence>MTTTDDFNEPVLSPEQQAAVDSNARALVVVASAGSGKTEVVARRIQRLLLEDSGGHGRVLALTYTVKAADELRARLDSRLGALARRVDSETIHGFAHSLLRAHGTRIGLPLEPELLARDEDRVELFRSWLGDRGDAEPEDLKNLLMGFDLARAKGERTDGLDDWLQALDDNGALDYPALLTRATELLTVSSARRQIRRLYTSIVVDEAQNLTKAQYDLLTELVSDQGEVVIPTMLVGDDKQSIVSFAGADPRLIGVFTEAFVAEHHELHSNFRSATVLATASSKVAAALGHAVSEEAAFAAPGRIDIEALATEAKEGERVAAWVEGLLESGLPEGALGTGENNSLHAEDIAVLSRSAAGLRFVASALAEREIPFALSSTPNEWLTTVAGRVVLEAVSLKAAPDHHSTYWELGRLLGVDLAEESTDAVRDAVFASDDKLIRAVAGVVDLTDVAELVPFLQGMELPTGVADAEAANWQTDVLQFSTSWAQFDGLTARSDLTWGNFKLHCSRAQRGDDLASGVRLLTVHKSQGREYAAVGVVGLNDGQFPDFRATSDSALRDELRTFYVAITRPRRVLLLTRATVRDTRYGPRTTQPSRFLSLVSS</sequence>
<evidence type="ECO:0000256" key="4">
    <source>
        <dbReference type="ARBA" id="ARBA00022806"/>
    </source>
</evidence>
<dbReference type="PROSITE" id="PS51198">
    <property type="entry name" value="UVRD_HELICASE_ATP_BIND"/>
    <property type="match status" value="1"/>
</dbReference>
<evidence type="ECO:0000256" key="10">
    <source>
        <dbReference type="ARBA" id="ARBA00048988"/>
    </source>
</evidence>
<evidence type="ECO:0000313" key="14">
    <source>
        <dbReference type="EMBL" id="MBD8869888.1"/>
    </source>
</evidence>
<evidence type="ECO:0000259" key="12">
    <source>
        <dbReference type="PROSITE" id="PS51198"/>
    </source>
</evidence>
<comment type="similarity">
    <text evidence="1">Belongs to the helicase family. UvrD subfamily.</text>
</comment>
<dbReference type="AlphaFoldDB" id="A0A927K6G5"/>
<keyword evidence="6" id="KW-0238">DNA-binding</keyword>